<dbReference type="AlphaFoldDB" id="A0A6P5A9M5"/>
<feature type="transmembrane region" description="Helical" evidence="2">
    <location>
        <begin position="276"/>
        <end position="295"/>
    </location>
</feature>
<gene>
    <name evidence="4" type="primary">LOC109481860</name>
</gene>
<evidence type="ECO:0000313" key="4">
    <source>
        <dbReference type="RefSeq" id="XP_019640047.1"/>
    </source>
</evidence>
<evidence type="ECO:0000313" key="3">
    <source>
        <dbReference type="Proteomes" id="UP000515135"/>
    </source>
</evidence>
<dbReference type="RefSeq" id="XP_019640047.1">
    <property type="nucleotide sequence ID" value="XM_019784488.1"/>
</dbReference>
<keyword evidence="3" id="KW-1185">Reference proteome</keyword>
<feature type="region of interest" description="Disordered" evidence="1">
    <location>
        <begin position="138"/>
        <end position="165"/>
    </location>
</feature>
<dbReference type="GeneID" id="109481860"/>
<dbReference type="OrthoDB" id="10049407at2759"/>
<feature type="region of interest" description="Disordered" evidence="1">
    <location>
        <begin position="304"/>
        <end position="337"/>
    </location>
</feature>
<feature type="compositionally biased region" description="Polar residues" evidence="1">
    <location>
        <begin position="392"/>
        <end position="405"/>
    </location>
</feature>
<feature type="transmembrane region" description="Helical" evidence="2">
    <location>
        <begin position="29"/>
        <end position="46"/>
    </location>
</feature>
<accession>A0A6P5A9M5</accession>
<name>A0A6P5A9M5_BRABE</name>
<reference evidence="4" key="1">
    <citation type="submission" date="2025-08" db="UniProtKB">
        <authorList>
            <consortium name="RefSeq"/>
        </authorList>
    </citation>
    <scope>IDENTIFICATION</scope>
    <source>
        <tissue evidence="4">Gonad</tissue>
    </source>
</reference>
<keyword evidence="2" id="KW-1133">Transmembrane helix</keyword>
<evidence type="ECO:0000256" key="2">
    <source>
        <dbReference type="SAM" id="Phobius"/>
    </source>
</evidence>
<organism evidence="3 4">
    <name type="scientific">Branchiostoma belcheri</name>
    <name type="common">Amphioxus</name>
    <dbReference type="NCBI Taxonomy" id="7741"/>
    <lineage>
        <taxon>Eukaryota</taxon>
        <taxon>Metazoa</taxon>
        <taxon>Chordata</taxon>
        <taxon>Cephalochordata</taxon>
        <taxon>Leptocardii</taxon>
        <taxon>Amphioxiformes</taxon>
        <taxon>Branchiostomatidae</taxon>
        <taxon>Branchiostoma</taxon>
    </lineage>
</organism>
<dbReference type="Proteomes" id="UP000515135">
    <property type="component" value="Unplaced"/>
</dbReference>
<feature type="transmembrane region" description="Helical" evidence="2">
    <location>
        <begin position="52"/>
        <end position="77"/>
    </location>
</feature>
<evidence type="ECO:0000256" key="1">
    <source>
        <dbReference type="SAM" id="MobiDB-lite"/>
    </source>
</evidence>
<feature type="transmembrane region" description="Helical" evidence="2">
    <location>
        <begin position="250"/>
        <end position="270"/>
    </location>
</feature>
<feature type="region of interest" description="Disordered" evidence="1">
    <location>
        <begin position="374"/>
        <end position="419"/>
    </location>
</feature>
<keyword evidence="2" id="KW-0472">Membrane</keyword>
<dbReference type="KEGG" id="bbel:109481860"/>
<sequence>MIPLSSLVRVERIEEEAEEAFTKRRRTRCLMIIGTVTLFTAGIIVMSRVSMIAGQIIVCFTALLVFFVGVFSCCVSVNKTCRRNSDREQRIAAVCPQDMQDSLPGTVVPRIEPACSNPTPQTTLPPYTSREDLPQYEEAPPYHEVPPTVGYPEPQPRYPQDPEEYHNRSSTLFPGVYQPPPSYEEAVNSAKVFLPGLLWNVCCRNPPFFRSDLWRHTSRRGLRTTMLPISVLPTDQNESDEAKRRRLKRCILAMAFVLFSVLVILVYRYSIIASQVMVGVATPLFMGAILFQCCCRTGAPHRPGTGEQCAADPELESGSGFEQPSTTLLGYGDPQATLPPYTRVEEEPPQYDVIYSDGQTVPILDPAVSYPGTALQLPPSYPETPCAEQPMQYPQNSDRGTTDQSVPPPPYEEAITSVK</sequence>
<keyword evidence="2" id="KW-0812">Transmembrane</keyword>
<proteinExistence type="predicted"/>
<protein>
    <submittedName>
        <fullName evidence="4">Uncharacterized protein LOC109481860</fullName>
    </submittedName>
</protein>